<evidence type="ECO:0000313" key="2">
    <source>
        <dbReference type="Proteomes" id="UP000291301"/>
    </source>
</evidence>
<sequence length="426" mass="47396">MTQAPPAPQTVEETGIERELLQGLVAKTLYTFGTMTPSQIAAEIKLPVGVVNSLIKDLQRLLYVEARGLAGDDIRGELRYAIGGAGNQFTAAALAQSQYVGPAPVSYQSYVDMIRSQAIANERLSRENLKSHMAHLVFPEPLIDTLGPAFNSARSVLLYGEPGNGKTSIAEACGNAFQDTIFVPFCFEIGGQIINLFDPTIHRPVDQTGALEEGVEGGASRRSKDSRWMACRRPFVLTGGELTLDMLDLSFNSISKYYEAPVHIKAMNGVFIVDDFGRQRTDPQSVLNRWIVPLERRYDFLTLHTGKKFSLPFDQLAVFSTNLDPEQLADAGGLRRLYYKIRVPTPTAEDYRLIFIDAARDRGIPFEEAVFSEFFENYYRQPKIAPAGHHPKYLIDFVISTCNFRGEEPHLSMGVLEQAWGNMTVS</sequence>
<comment type="caution">
    <text evidence="1">The sequence shown here is derived from an EMBL/GenBank/DDBJ whole genome shotgun (WGS) entry which is preliminary data.</text>
</comment>
<protein>
    <submittedName>
        <fullName evidence="1">AAA family ATPase</fullName>
    </submittedName>
</protein>
<accession>A0A4R0PHB1</accession>
<dbReference type="Gene3D" id="3.40.50.300">
    <property type="entry name" value="P-loop containing nucleotide triphosphate hydrolases"/>
    <property type="match status" value="1"/>
</dbReference>
<keyword evidence="2" id="KW-1185">Reference proteome</keyword>
<gene>
    <name evidence="1" type="ORF">E0D97_01695</name>
</gene>
<dbReference type="Proteomes" id="UP000291301">
    <property type="component" value="Unassembled WGS sequence"/>
</dbReference>
<evidence type="ECO:0000313" key="1">
    <source>
        <dbReference type="EMBL" id="TCD16174.1"/>
    </source>
</evidence>
<proteinExistence type="predicted"/>
<dbReference type="InterPro" id="IPR027417">
    <property type="entry name" value="P-loop_NTPase"/>
</dbReference>
<dbReference type="EMBL" id="SJST01000001">
    <property type="protein sequence ID" value="TCD16174.1"/>
    <property type="molecule type" value="Genomic_DNA"/>
</dbReference>
<dbReference type="SUPFAM" id="SSF52540">
    <property type="entry name" value="P-loop containing nucleoside triphosphate hydrolases"/>
    <property type="match status" value="1"/>
</dbReference>
<reference evidence="1 2" key="1">
    <citation type="journal article" date="2015" name="Antonie Van Leeuwenhoek">
        <title>Oricola cellulosilytica gen. nov., sp. nov., a cellulose-degrading bacterium of the family Phyllobacteriaceae isolated from surface seashore water, and emended descriptions of Mesorhizobium loti and Phyllobacterium myrsinacearum.</title>
        <authorList>
            <person name="Hameed A."/>
            <person name="Shahina M."/>
            <person name="Lai W.A."/>
            <person name="Lin S.Y."/>
            <person name="Young L.S."/>
            <person name="Liu Y.C."/>
            <person name="Hsu Y.H."/>
            <person name="Young C.C."/>
        </authorList>
    </citation>
    <scope>NUCLEOTIDE SEQUENCE [LARGE SCALE GENOMIC DNA]</scope>
    <source>
        <strain evidence="1 2">KCTC 52183</strain>
    </source>
</reference>
<dbReference type="RefSeq" id="WP_131564805.1">
    <property type="nucleotide sequence ID" value="NZ_JAINFK010000001.1"/>
</dbReference>
<dbReference type="AlphaFoldDB" id="A0A4R0PHB1"/>
<name>A0A4R0PHB1_9HYPH</name>
<dbReference type="OrthoDB" id="9783370at2"/>
<organism evidence="1 2">
    <name type="scientific">Oricola cellulosilytica</name>
    <dbReference type="NCBI Taxonomy" id="1429082"/>
    <lineage>
        <taxon>Bacteria</taxon>
        <taxon>Pseudomonadati</taxon>
        <taxon>Pseudomonadota</taxon>
        <taxon>Alphaproteobacteria</taxon>
        <taxon>Hyphomicrobiales</taxon>
        <taxon>Ahrensiaceae</taxon>
        <taxon>Oricola</taxon>
    </lineage>
</organism>